<evidence type="ECO:0000313" key="5">
    <source>
        <dbReference type="Proteomes" id="UP001316384"/>
    </source>
</evidence>
<reference evidence="4 5" key="1">
    <citation type="submission" date="2022-07" db="EMBL/GenBank/DDBJ databases">
        <title>Novel species in genus cellulomonas.</title>
        <authorList>
            <person name="Ye L."/>
        </authorList>
    </citation>
    <scope>NUCLEOTIDE SEQUENCE [LARGE SCALE GENOMIC DNA]</scope>
    <source>
        <strain evidence="5">zg-B89</strain>
    </source>
</reference>
<dbReference type="Pfam" id="PF13360">
    <property type="entry name" value="PQQ_2"/>
    <property type="match status" value="1"/>
</dbReference>
<evidence type="ECO:0000256" key="2">
    <source>
        <dbReference type="SAM" id="Phobius"/>
    </source>
</evidence>
<protein>
    <submittedName>
        <fullName evidence="4">PQQ-like beta-propeller repeat protein</fullName>
    </submittedName>
</protein>
<dbReference type="InterPro" id="IPR011047">
    <property type="entry name" value="Quinoprotein_ADH-like_sf"/>
</dbReference>
<keyword evidence="2" id="KW-1133">Transmembrane helix</keyword>
<dbReference type="EMBL" id="CP101987">
    <property type="protein sequence ID" value="UUI71970.1"/>
    <property type="molecule type" value="Genomic_DNA"/>
</dbReference>
<evidence type="ECO:0000313" key="4">
    <source>
        <dbReference type="EMBL" id="UUI71970.1"/>
    </source>
</evidence>
<name>A0ABY5KQA5_9CELL</name>
<dbReference type="Gene3D" id="2.130.10.10">
    <property type="entry name" value="YVTN repeat-like/Quinoprotein amine dehydrogenase"/>
    <property type="match status" value="1"/>
</dbReference>
<dbReference type="PANTHER" id="PTHR34512:SF30">
    <property type="entry name" value="OUTER MEMBRANE PROTEIN ASSEMBLY FACTOR BAMB"/>
    <property type="match status" value="1"/>
</dbReference>
<keyword evidence="2" id="KW-0472">Membrane</keyword>
<dbReference type="InterPro" id="IPR018391">
    <property type="entry name" value="PQQ_b-propeller_rpt"/>
</dbReference>
<sequence length="521" mass="53653">MARHSARTHVELVEDDGVDGVAPPPDGQPRTTPDGPRPTDHAHPSPRTRRRVLTVAATLVVALVVVATVGEVREAAKERARLAGFAALPQALSPLDAPPEELWTGDTDGLLLQTTVRTAGGLLVGAHAGDDGSSIARALDPATGEVVWEQELLAASDAPPDPGVFAQSGSCLAHGADVPLVACLASDAVAVYDDDDVRYVPATVTRLLLLDPQDGTVVADLSDAVAGMGSAPAFLVLGDLAVVSSVVDGATEVVAAAPDGTVAWRTTVPAPVLPESSARDGGPRAQVTPLGDHLLVATAVELRVLDATGATLRTVTLGSDEFLEGTSGATALVSTAGDRVPVMQFSGSVGEGETSKVLWDDHVGEVPGRWLRPQLDDGSADGLVLTVDHESIHAWDPDGALRWRADRPSSISALTVLAGRVHLTVGGGLVTLDARTGAELWRRDRLVVADAVLTDGRHLLVRTAAPADAPQAELVALDATDGTVAWRTQLPPGVDSLWAVGGLLVGVSSGEEGTWEVTVLG</sequence>
<keyword evidence="2" id="KW-0812">Transmembrane</keyword>
<accession>A0ABY5KQA5</accession>
<dbReference type="SMART" id="SM00564">
    <property type="entry name" value="PQQ"/>
    <property type="match status" value="4"/>
</dbReference>
<proteinExistence type="predicted"/>
<feature type="region of interest" description="Disordered" evidence="1">
    <location>
        <begin position="1"/>
        <end position="50"/>
    </location>
</feature>
<feature type="domain" description="Pyrrolo-quinoline quinone repeat" evidence="3">
    <location>
        <begin position="356"/>
        <end position="490"/>
    </location>
</feature>
<dbReference type="SUPFAM" id="SSF50998">
    <property type="entry name" value="Quinoprotein alcohol dehydrogenase-like"/>
    <property type="match status" value="2"/>
</dbReference>
<gene>
    <name evidence="4" type="ORF">NP048_00390</name>
</gene>
<dbReference type="Gene3D" id="2.40.128.630">
    <property type="match status" value="1"/>
</dbReference>
<feature type="transmembrane region" description="Helical" evidence="2">
    <location>
        <begin position="52"/>
        <end position="70"/>
    </location>
</feature>
<dbReference type="PANTHER" id="PTHR34512">
    <property type="entry name" value="CELL SURFACE PROTEIN"/>
    <property type="match status" value="1"/>
</dbReference>
<keyword evidence="5" id="KW-1185">Reference proteome</keyword>
<dbReference type="Proteomes" id="UP001316384">
    <property type="component" value="Chromosome"/>
</dbReference>
<dbReference type="InterPro" id="IPR002372">
    <property type="entry name" value="PQQ_rpt_dom"/>
</dbReference>
<dbReference type="RefSeq" id="WP_227577004.1">
    <property type="nucleotide sequence ID" value="NZ_CP101987.1"/>
</dbReference>
<evidence type="ECO:0000256" key="1">
    <source>
        <dbReference type="SAM" id="MobiDB-lite"/>
    </source>
</evidence>
<dbReference type="InterPro" id="IPR015943">
    <property type="entry name" value="WD40/YVTN_repeat-like_dom_sf"/>
</dbReference>
<evidence type="ECO:0000259" key="3">
    <source>
        <dbReference type="Pfam" id="PF13360"/>
    </source>
</evidence>
<organism evidence="4 5">
    <name type="scientific">Cellulomonas xiejunii</name>
    <dbReference type="NCBI Taxonomy" id="2968083"/>
    <lineage>
        <taxon>Bacteria</taxon>
        <taxon>Bacillati</taxon>
        <taxon>Actinomycetota</taxon>
        <taxon>Actinomycetes</taxon>
        <taxon>Micrococcales</taxon>
        <taxon>Cellulomonadaceae</taxon>
        <taxon>Cellulomonas</taxon>
    </lineage>
</organism>